<dbReference type="Proteomes" id="UP000828390">
    <property type="component" value="Unassembled WGS sequence"/>
</dbReference>
<keyword evidence="2" id="KW-1185">Reference proteome</keyword>
<comment type="caution">
    <text evidence="1">The sequence shown here is derived from an EMBL/GenBank/DDBJ whole genome shotgun (WGS) entry which is preliminary data.</text>
</comment>
<proteinExistence type="predicted"/>
<evidence type="ECO:0000313" key="1">
    <source>
        <dbReference type="EMBL" id="KAH3833738.1"/>
    </source>
</evidence>
<reference evidence="1" key="1">
    <citation type="journal article" date="2019" name="bioRxiv">
        <title>The Genome of the Zebra Mussel, Dreissena polymorpha: A Resource for Invasive Species Research.</title>
        <authorList>
            <person name="McCartney M.A."/>
            <person name="Auch B."/>
            <person name="Kono T."/>
            <person name="Mallez S."/>
            <person name="Zhang Y."/>
            <person name="Obille A."/>
            <person name="Becker A."/>
            <person name="Abrahante J.E."/>
            <person name="Garbe J."/>
            <person name="Badalamenti J.P."/>
            <person name="Herman A."/>
            <person name="Mangelson H."/>
            <person name="Liachko I."/>
            <person name="Sullivan S."/>
            <person name="Sone E.D."/>
            <person name="Koren S."/>
            <person name="Silverstein K.A.T."/>
            <person name="Beckman K.B."/>
            <person name="Gohl D.M."/>
        </authorList>
    </citation>
    <scope>NUCLEOTIDE SEQUENCE</scope>
    <source>
        <strain evidence="1">Duluth1</strain>
        <tissue evidence="1">Whole animal</tissue>
    </source>
</reference>
<sequence>MDLDSDSASEIEDEYPANICCVCNKFLSSGHRSQLVDIVVNSDSDQIQRVTQPLICIRSTLRGLRKYTFKAD</sequence>
<gene>
    <name evidence="1" type="ORF">DPMN_107054</name>
</gene>
<dbReference type="EMBL" id="JAIWYP010000004">
    <property type="protein sequence ID" value="KAH3833738.1"/>
    <property type="molecule type" value="Genomic_DNA"/>
</dbReference>
<name>A0A9D4K632_DREPO</name>
<dbReference type="AlphaFoldDB" id="A0A9D4K632"/>
<reference evidence="1" key="2">
    <citation type="submission" date="2020-11" db="EMBL/GenBank/DDBJ databases">
        <authorList>
            <person name="McCartney M.A."/>
            <person name="Auch B."/>
            <person name="Kono T."/>
            <person name="Mallez S."/>
            <person name="Becker A."/>
            <person name="Gohl D.M."/>
            <person name="Silverstein K.A.T."/>
            <person name="Koren S."/>
            <person name="Bechman K.B."/>
            <person name="Herman A."/>
            <person name="Abrahante J.E."/>
            <person name="Garbe J."/>
        </authorList>
    </citation>
    <scope>NUCLEOTIDE SEQUENCE</scope>
    <source>
        <strain evidence="1">Duluth1</strain>
        <tissue evidence="1">Whole animal</tissue>
    </source>
</reference>
<accession>A0A9D4K632</accession>
<organism evidence="1 2">
    <name type="scientific">Dreissena polymorpha</name>
    <name type="common">Zebra mussel</name>
    <name type="synonym">Mytilus polymorpha</name>
    <dbReference type="NCBI Taxonomy" id="45954"/>
    <lineage>
        <taxon>Eukaryota</taxon>
        <taxon>Metazoa</taxon>
        <taxon>Spiralia</taxon>
        <taxon>Lophotrochozoa</taxon>
        <taxon>Mollusca</taxon>
        <taxon>Bivalvia</taxon>
        <taxon>Autobranchia</taxon>
        <taxon>Heteroconchia</taxon>
        <taxon>Euheterodonta</taxon>
        <taxon>Imparidentia</taxon>
        <taxon>Neoheterodontei</taxon>
        <taxon>Myida</taxon>
        <taxon>Dreissenoidea</taxon>
        <taxon>Dreissenidae</taxon>
        <taxon>Dreissena</taxon>
    </lineage>
</organism>
<evidence type="ECO:0000313" key="2">
    <source>
        <dbReference type="Proteomes" id="UP000828390"/>
    </source>
</evidence>
<protein>
    <submittedName>
        <fullName evidence="1">Uncharacterized protein</fullName>
    </submittedName>
</protein>